<dbReference type="GO" id="GO:0003700">
    <property type="term" value="F:DNA-binding transcription factor activity"/>
    <property type="evidence" value="ECO:0007669"/>
    <property type="project" value="InterPro"/>
</dbReference>
<keyword evidence="2" id="KW-0805">Transcription regulation</keyword>
<dbReference type="AlphaFoldDB" id="A0A931MWW3"/>
<protein>
    <submittedName>
        <fullName evidence="7">LysR family transcriptional regulator</fullName>
    </submittedName>
</protein>
<evidence type="ECO:0000256" key="4">
    <source>
        <dbReference type="ARBA" id="ARBA00023163"/>
    </source>
</evidence>
<dbReference type="Proteomes" id="UP000631694">
    <property type="component" value="Unassembled WGS sequence"/>
</dbReference>
<dbReference type="InterPro" id="IPR036390">
    <property type="entry name" value="WH_DNA-bd_sf"/>
</dbReference>
<gene>
    <name evidence="7" type="ORF">I5731_09140</name>
</gene>
<feature type="domain" description="HTH lysR-type" evidence="6">
    <location>
        <begin position="10"/>
        <end position="67"/>
    </location>
</feature>
<organism evidence="7 8">
    <name type="scientific">Methylobrevis albus</name>
    <dbReference type="NCBI Taxonomy" id="2793297"/>
    <lineage>
        <taxon>Bacteria</taxon>
        <taxon>Pseudomonadati</taxon>
        <taxon>Pseudomonadota</taxon>
        <taxon>Alphaproteobacteria</taxon>
        <taxon>Hyphomicrobiales</taxon>
        <taxon>Pleomorphomonadaceae</taxon>
        <taxon>Methylobrevis</taxon>
    </lineage>
</organism>
<dbReference type="Pfam" id="PF03466">
    <property type="entry name" value="LysR_substrate"/>
    <property type="match status" value="1"/>
</dbReference>
<dbReference type="SUPFAM" id="SSF53850">
    <property type="entry name" value="Periplasmic binding protein-like II"/>
    <property type="match status" value="1"/>
</dbReference>
<dbReference type="InterPro" id="IPR000847">
    <property type="entry name" value="LysR_HTH_N"/>
</dbReference>
<dbReference type="RefSeq" id="WP_197311035.1">
    <property type="nucleotide sequence ID" value="NZ_JADZLT010000049.1"/>
</dbReference>
<sequence length="345" mass="38423">MQNLSQIYDVDLKLLRCFCTIVEEGSFTAAQATLNLSQSMLSEYLKSLEIRLGTRLCQRGPKGFKLFREGELVYEAAKDLFASVEAFRQRASNLTEKAERELVIGIQDNIVDNPRSRVAEAIGRFEEYYPNVRFRVEVMLGFQLTGRLADGLVHVGVGIVNDHFQQLSAEYLFDEQAWICCAPEHPLFGVPDAEITPEQIASAAYAHRGNHEFYHPDRVRNEAGRGDIGHGAQAHLVLILSGRNIGYVPDHVAQAYFATGQLRPLRPDITRLVNPISAITGPSTADFKLARRFVDCLVDLHMEAAEAAPAKLPPPVRRSERAPAYAAKPRSEPAVIEKNRVAQPC</sequence>
<dbReference type="PROSITE" id="PS50931">
    <property type="entry name" value="HTH_LYSR"/>
    <property type="match status" value="1"/>
</dbReference>
<keyword evidence="8" id="KW-1185">Reference proteome</keyword>
<comment type="caution">
    <text evidence="7">The sequence shown here is derived from an EMBL/GenBank/DDBJ whole genome shotgun (WGS) entry which is preliminary data.</text>
</comment>
<name>A0A931MWW3_9HYPH</name>
<dbReference type="PANTHER" id="PTHR30126">
    <property type="entry name" value="HTH-TYPE TRANSCRIPTIONAL REGULATOR"/>
    <property type="match status" value="1"/>
</dbReference>
<evidence type="ECO:0000256" key="3">
    <source>
        <dbReference type="ARBA" id="ARBA00023125"/>
    </source>
</evidence>
<dbReference type="InterPro" id="IPR036388">
    <property type="entry name" value="WH-like_DNA-bd_sf"/>
</dbReference>
<accession>A0A931MWW3</accession>
<dbReference type="InterPro" id="IPR005119">
    <property type="entry name" value="LysR_subst-bd"/>
</dbReference>
<evidence type="ECO:0000313" key="8">
    <source>
        <dbReference type="Proteomes" id="UP000631694"/>
    </source>
</evidence>
<feature type="compositionally biased region" description="Basic and acidic residues" evidence="5">
    <location>
        <begin position="329"/>
        <end position="345"/>
    </location>
</feature>
<dbReference type="CDD" id="cd05466">
    <property type="entry name" value="PBP2_LTTR_substrate"/>
    <property type="match status" value="1"/>
</dbReference>
<reference evidence="7" key="1">
    <citation type="submission" date="2020-12" db="EMBL/GenBank/DDBJ databases">
        <title>Methylobrevis albus sp. nov., isolated from fresh water lack sediment.</title>
        <authorList>
            <person name="Zou Q."/>
        </authorList>
    </citation>
    <scope>NUCLEOTIDE SEQUENCE</scope>
    <source>
        <strain evidence="7">L22</strain>
    </source>
</reference>
<dbReference type="PANTHER" id="PTHR30126:SF98">
    <property type="entry name" value="HTH-TYPE TRANSCRIPTIONAL ACTIVATOR BAUR"/>
    <property type="match status" value="1"/>
</dbReference>
<dbReference type="SUPFAM" id="SSF46785">
    <property type="entry name" value="Winged helix' DNA-binding domain"/>
    <property type="match status" value="1"/>
</dbReference>
<evidence type="ECO:0000313" key="7">
    <source>
        <dbReference type="EMBL" id="MBH0237983.1"/>
    </source>
</evidence>
<evidence type="ECO:0000256" key="5">
    <source>
        <dbReference type="SAM" id="MobiDB-lite"/>
    </source>
</evidence>
<evidence type="ECO:0000256" key="1">
    <source>
        <dbReference type="ARBA" id="ARBA00009437"/>
    </source>
</evidence>
<dbReference type="Gene3D" id="3.40.190.290">
    <property type="match status" value="1"/>
</dbReference>
<dbReference type="Pfam" id="PF00126">
    <property type="entry name" value="HTH_1"/>
    <property type="match status" value="1"/>
</dbReference>
<evidence type="ECO:0000256" key="2">
    <source>
        <dbReference type="ARBA" id="ARBA00023015"/>
    </source>
</evidence>
<dbReference type="Gene3D" id="1.10.10.10">
    <property type="entry name" value="Winged helix-like DNA-binding domain superfamily/Winged helix DNA-binding domain"/>
    <property type="match status" value="1"/>
</dbReference>
<evidence type="ECO:0000259" key="6">
    <source>
        <dbReference type="PROSITE" id="PS50931"/>
    </source>
</evidence>
<keyword evidence="3" id="KW-0238">DNA-binding</keyword>
<dbReference type="GO" id="GO:0000976">
    <property type="term" value="F:transcription cis-regulatory region binding"/>
    <property type="evidence" value="ECO:0007669"/>
    <property type="project" value="TreeGrafter"/>
</dbReference>
<comment type="similarity">
    <text evidence="1">Belongs to the LysR transcriptional regulatory family.</text>
</comment>
<proteinExistence type="inferred from homology"/>
<feature type="region of interest" description="Disordered" evidence="5">
    <location>
        <begin position="308"/>
        <end position="345"/>
    </location>
</feature>
<dbReference type="EMBL" id="JADZLT010000049">
    <property type="protein sequence ID" value="MBH0237983.1"/>
    <property type="molecule type" value="Genomic_DNA"/>
</dbReference>
<keyword evidence="4" id="KW-0804">Transcription</keyword>